<dbReference type="Gene3D" id="3.20.20.10">
    <property type="entry name" value="Alanine racemase"/>
    <property type="match status" value="1"/>
</dbReference>
<feature type="binding site" evidence="5">
    <location>
        <position position="293"/>
    </location>
    <ligand>
        <name>substrate</name>
    </ligand>
</feature>
<dbReference type="GO" id="GO:0008836">
    <property type="term" value="F:diaminopimelate decarboxylase activity"/>
    <property type="evidence" value="ECO:0007669"/>
    <property type="project" value="UniProtKB-UniRule"/>
</dbReference>
<comment type="catalytic activity">
    <reaction evidence="5 7">
        <text>meso-2,6-diaminopimelate + H(+) = L-lysine + CO2</text>
        <dbReference type="Rhea" id="RHEA:15101"/>
        <dbReference type="ChEBI" id="CHEBI:15378"/>
        <dbReference type="ChEBI" id="CHEBI:16526"/>
        <dbReference type="ChEBI" id="CHEBI:32551"/>
        <dbReference type="ChEBI" id="CHEBI:57791"/>
        <dbReference type="EC" id="4.1.1.20"/>
    </reaction>
</comment>
<feature type="domain" description="Orn/DAP/Arg decarboxylase 2 N-terminal" evidence="9">
    <location>
        <begin position="39"/>
        <end position="296"/>
    </location>
</feature>
<evidence type="ECO:0000256" key="3">
    <source>
        <dbReference type="ARBA" id="ARBA00022898"/>
    </source>
</evidence>
<dbReference type="InterPro" id="IPR009006">
    <property type="entry name" value="Ala_racemase/Decarboxylase_C"/>
</dbReference>
<feature type="active site" description="Proton donor" evidence="6">
    <location>
        <position position="366"/>
    </location>
</feature>
<dbReference type="PANTHER" id="PTHR43727:SF2">
    <property type="entry name" value="GROUP IV DECARBOXYLASE"/>
    <property type="match status" value="1"/>
</dbReference>
<feature type="binding site" evidence="5">
    <location>
        <position position="248"/>
    </location>
    <ligand>
        <name>pyridoxal 5'-phosphate</name>
        <dbReference type="ChEBI" id="CHEBI:597326"/>
    </ligand>
</feature>
<dbReference type="InterPro" id="IPR000183">
    <property type="entry name" value="Orn/DAP/Arg_de-COase"/>
</dbReference>
<dbReference type="GO" id="GO:0009089">
    <property type="term" value="P:lysine biosynthetic process via diaminopimelate"/>
    <property type="evidence" value="ECO:0007669"/>
    <property type="project" value="UniProtKB-UniRule"/>
</dbReference>
<comment type="function">
    <text evidence="5">Specifically catalyzes the decarboxylation of meso-diaminopimelate (meso-DAP) to L-lysine.</text>
</comment>
<feature type="binding site" evidence="5">
    <location>
        <position position="335"/>
    </location>
    <ligand>
        <name>substrate</name>
    </ligand>
</feature>
<comment type="cofactor">
    <cofactor evidence="1 5 6 7">
        <name>pyridoxal 5'-phosphate</name>
        <dbReference type="ChEBI" id="CHEBI:597326"/>
    </cofactor>
</comment>
<dbReference type="GO" id="GO:0030170">
    <property type="term" value="F:pyridoxal phosphate binding"/>
    <property type="evidence" value="ECO:0007669"/>
    <property type="project" value="UniProtKB-UniRule"/>
</dbReference>
<dbReference type="Pfam" id="PF02784">
    <property type="entry name" value="Orn_Arg_deC_N"/>
    <property type="match status" value="1"/>
</dbReference>
<evidence type="ECO:0000256" key="4">
    <source>
        <dbReference type="ARBA" id="ARBA00023239"/>
    </source>
</evidence>
<evidence type="ECO:0000256" key="7">
    <source>
        <dbReference type="RuleBase" id="RU003738"/>
    </source>
</evidence>
<feature type="modified residue" description="N6-(pyridoxal phosphate)lysine" evidence="5 6">
    <location>
        <position position="65"/>
    </location>
</feature>
<organism evidence="10 11">
    <name type="scientific">Capsulimonas corticalis</name>
    <dbReference type="NCBI Taxonomy" id="2219043"/>
    <lineage>
        <taxon>Bacteria</taxon>
        <taxon>Bacillati</taxon>
        <taxon>Armatimonadota</taxon>
        <taxon>Armatimonadia</taxon>
        <taxon>Capsulimonadales</taxon>
        <taxon>Capsulimonadaceae</taxon>
        <taxon>Capsulimonas</taxon>
    </lineage>
</organism>
<dbReference type="InterPro" id="IPR022643">
    <property type="entry name" value="De-COase2_C"/>
</dbReference>
<dbReference type="CDD" id="cd06828">
    <property type="entry name" value="PLPDE_III_DapDC"/>
    <property type="match status" value="1"/>
</dbReference>
<dbReference type="PANTHER" id="PTHR43727">
    <property type="entry name" value="DIAMINOPIMELATE DECARBOXYLASE"/>
    <property type="match status" value="1"/>
</dbReference>
<dbReference type="SUPFAM" id="SSF50621">
    <property type="entry name" value="Alanine racemase C-terminal domain-like"/>
    <property type="match status" value="1"/>
</dbReference>
<feature type="binding site" evidence="5">
    <location>
        <position position="339"/>
    </location>
    <ligand>
        <name>substrate</name>
    </ligand>
</feature>
<proteinExistence type="inferred from homology"/>
<dbReference type="Gene3D" id="2.40.37.10">
    <property type="entry name" value="Lyase, Ornithine Decarboxylase, Chain A, domain 1"/>
    <property type="match status" value="1"/>
</dbReference>
<dbReference type="OrthoDB" id="9802241at2"/>
<comment type="pathway">
    <text evidence="5 7">Amino-acid biosynthesis; L-lysine biosynthesis via DAP pathway; L-lysine from DL-2,6-diaminopimelate: step 1/1.</text>
</comment>
<dbReference type="InterPro" id="IPR029066">
    <property type="entry name" value="PLP-binding_barrel"/>
</dbReference>
<dbReference type="InterPro" id="IPR002986">
    <property type="entry name" value="DAP_deCOOHase_LysA"/>
</dbReference>
<feature type="binding site" evidence="5">
    <location>
        <position position="394"/>
    </location>
    <ligand>
        <name>pyridoxal 5'-phosphate</name>
        <dbReference type="ChEBI" id="CHEBI:597326"/>
    </ligand>
</feature>
<dbReference type="EC" id="4.1.1.20" evidence="5 7"/>
<dbReference type="RefSeq" id="WP_119323236.1">
    <property type="nucleotide sequence ID" value="NZ_AP025739.1"/>
</dbReference>
<keyword evidence="3 5" id="KW-0663">Pyridoxal phosphate</keyword>
<dbReference type="NCBIfam" id="TIGR01048">
    <property type="entry name" value="lysA"/>
    <property type="match status" value="1"/>
</dbReference>
<dbReference type="PRINTS" id="PR01179">
    <property type="entry name" value="ODADCRBXLASE"/>
</dbReference>
<dbReference type="EMBL" id="AP025739">
    <property type="protein sequence ID" value="BDI31719.1"/>
    <property type="molecule type" value="Genomic_DNA"/>
</dbReference>
<evidence type="ECO:0000256" key="6">
    <source>
        <dbReference type="PIRSR" id="PIRSR600183-50"/>
    </source>
</evidence>
<evidence type="ECO:0000256" key="1">
    <source>
        <dbReference type="ARBA" id="ARBA00001933"/>
    </source>
</evidence>
<comment type="subunit">
    <text evidence="5">Homodimer.</text>
</comment>
<dbReference type="PRINTS" id="PR01181">
    <property type="entry name" value="DAPDCRBXLASE"/>
</dbReference>
<sequence length="441" mass="48617">MLLGTQRVNAEGHLEIGGCDAIDLVKEFGTPLYVMDEETIRENCRNYKAVFEARYPKNDISFASKAFLNMAICKVVEQEGLSLDVASAGELYTAIRAGFPLDRVLLHGNNKSLFELEMAMDFGVGCIVVDNLLELRQLKTLAEKKGKTQKILLRVTPGIDPHTHRRISTGQEDTKFGLSVANGDALEAITEALEFAPHLKITGIHCHIGSQLLDAHTHEQAIDIMVGFMRTIADATGWMPEDLDIGGGLGIRYTEDQHPPSYEEFGDTLIGALRAALEKYDVPEPRLLQEPGRALVGETGTTLYTVGVIKRVNIPQDPGTRTYVTIDGGMSDNPRPQLYDAVYEVLVANRMGEAKDQEVRIAGKHCETDILIQSTKIGHIETGDILAVQSTGAYNYVMASNYNRFTKPACVFVKDGEADLVSRRETLDDVVRLDIIPERLA</sequence>
<evidence type="ECO:0000259" key="9">
    <source>
        <dbReference type="Pfam" id="PF02784"/>
    </source>
</evidence>
<accession>A0A402D0Z0</accession>
<dbReference type="KEGG" id="ccot:CCAX7_37700"/>
<dbReference type="AlphaFoldDB" id="A0A402D0Z0"/>
<reference evidence="10 11" key="1">
    <citation type="journal article" date="2019" name="Int. J. Syst. Evol. Microbiol.">
        <title>Capsulimonas corticalis gen. nov., sp. nov., an aerobic capsulated bacterium, of a novel bacterial order, Capsulimonadales ord. nov., of the class Armatimonadia of the phylum Armatimonadetes.</title>
        <authorList>
            <person name="Li J."/>
            <person name="Kudo C."/>
            <person name="Tonouchi A."/>
        </authorList>
    </citation>
    <scope>NUCLEOTIDE SEQUENCE [LARGE SCALE GENOMIC DNA]</scope>
    <source>
        <strain evidence="10 11">AX-7</strain>
    </source>
</reference>
<feature type="binding site" evidence="5">
    <location>
        <begin position="290"/>
        <end position="293"/>
    </location>
    <ligand>
        <name>pyridoxal 5'-phosphate</name>
        <dbReference type="ChEBI" id="CHEBI:597326"/>
    </ligand>
</feature>
<feature type="binding site" evidence="5">
    <location>
        <position position="394"/>
    </location>
    <ligand>
        <name>substrate</name>
    </ligand>
</feature>
<evidence type="ECO:0000256" key="5">
    <source>
        <dbReference type="HAMAP-Rule" id="MF_02120"/>
    </source>
</evidence>
<evidence type="ECO:0000313" key="10">
    <source>
        <dbReference type="EMBL" id="BDI31719.1"/>
    </source>
</evidence>
<dbReference type="InterPro" id="IPR022644">
    <property type="entry name" value="De-COase2_N"/>
</dbReference>
<dbReference type="SUPFAM" id="SSF51419">
    <property type="entry name" value="PLP-binding barrel"/>
    <property type="match status" value="1"/>
</dbReference>
<evidence type="ECO:0000313" key="11">
    <source>
        <dbReference type="Proteomes" id="UP000287394"/>
    </source>
</evidence>
<keyword evidence="5 7" id="KW-0457">Lysine biosynthesis</keyword>
<dbReference type="Pfam" id="PF00278">
    <property type="entry name" value="Orn_DAP_Arg_deC"/>
    <property type="match status" value="1"/>
</dbReference>
<keyword evidence="5" id="KW-0028">Amino-acid biosynthesis</keyword>
<keyword evidence="11" id="KW-1185">Reference proteome</keyword>
<feature type="binding site" evidence="5">
    <location>
        <position position="367"/>
    </location>
    <ligand>
        <name>substrate</name>
    </ligand>
</feature>
<dbReference type="HAMAP" id="MF_02120">
    <property type="entry name" value="LysA"/>
    <property type="match status" value="1"/>
</dbReference>
<feature type="domain" description="Orn/DAP/Arg decarboxylase 2 C-terminal" evidence="8">
    <location>
        <begin position="34"/>
        <end position="392"/>
    </location>
</feature>
<evidence type="ECO:0000256" key="2">
    <source>
        <dbReference type="ARBA" id="ARBA00022793"/>
    </source>
</evidence>
<keyword evidence="2 5" id="KW-0210">Decarboxylase</keyword>
<keyword evidence="4 5" id="KW-0456">Lyase</keyword>
<protein>
    <recommendedName>
        <fullName evidence="5 7">Diaminopimelate decarboxylase</fullName>
        <shortName evidence="5">DAP decarboxylase</shortName>
        <shortName evidence="5">DAPDC</shortName>
        <ecNumber evidence="5 7">4.1.1.20</ecNumber>
    </recommendedName>
</protein>
<dbReference type="FunFam" id="3.20.20.10:FF:000003">
    <property type="entry name" value="Diaminopimelate decarboxylase"/>
    <property type="match status" value="1"/>
</dbReference>
<dbReference type="Proteomes" id="UP000287394">
    <property type="component" value="Chromosome"/>
</dbReference>
<gene>
    <name evidence="5 10" type="primary">lysA</name>
    <name evidence="10" type="ORF">CCAX7_37700</name>
</gene>
<comment type="similarity">
    <text evidence="5">Belongs to the Orn/Lys/Arg decarboxylase class-II family. LysA subfamily.</text>
</comment>
<dbReference type="FunCoup" id="A0A402D0Z0">
    <property type="interactions" value="351"/>
</dbReference>
<evidence type="ECO:0000259" key="8">
    <source>
        <dbReference type="Pfam" id="PF00278"/>
    </source>
</evidence>
<name>A0A402D0Z0_9BACT</name>